<dbReference type="EMBL" id="JAMZEJ010000010">
    <property type="protein sequence ID" value="MCQ8242282.1"/>
    <property type="molecule type" value="Genomic_DNA"/>
</dbReference>
<keyword evidence="3 6" id="KW-0812">Transmembrane</keyword>
<keyword evidence="4 6" id="KW-1133">Transmembrane helix</keyword>
<gene>
    <name evidence="7" type="ORF">NFI88_15725</name>
</gene>
<dbReference type="PIRSF" id="PIRSF006060">
    <property type="entry name" value="AA_transporter"/>
    <property type="match status" value="1"/>
</dbReference>
<keyword evidence="2" id="KW-0813">Transport</keyword>
<dbReference type="InterPro" id="IPR052962">
    <property type="entry name" value="AA_Transporter_AGT"/>
</dbReference>
<evidence type="ECO:0000256" key="3">
    <source>
        <dbReference type="ARBA" id="ARBA00022692"/>
    </source>
</evidence>
<dbReference type="Gene3D" id="1.20.1740.10">
    <property type="entry name" value="Amino acid/polyamine transporter I"/>
    <property type="match status" value="1"/>
</dbReference>
<evidence type="ECO:0000256" key="4">
    <source>
        <dbReference type="ARBA" id="ARBA00022989"/>
    </source>
</evidence>
<organism evidence="7 8">
    <name type="scientific">Rhizosaccharibacter radicis</name>
    <dbReference type="NCBI Taxonomy" id="2782605"/>
    <lineage>
        <taxon>Bacteria</taxon>
        <taxon>Pseudomonadati</taxon>
        <taxon>Pseudomonadota</taxon>
        <taxon>Alphaproteobacteria</taxon>
        <taxon>Acetobacterales</taxon>
        <taxon>Acetobacteraceae</taxon>
        <taxon>Rhizosaccharibacter</taxon>
    </lineage>
</organism>
<comment type="subcellular location">
    <subcellularLocation>
        <location evidence="1">Membrane</location>
        <topology evidence="1">Multi-pass membrane protein</topology>
    </subcellularLocation>
</comment>
<name>A0ABT1W104_9PROT</name>
<dbReference type="PANTHER" id="PTHR47547:SF1">
    <property type="entry name" value="ASPARTATE-PROTON SYMPORTER"/>
    <property type="match status" value="1"/>
</dbReference>
<dbReference type="Proteomes" id="UP001524547">
    <property type="component" value="Unassembled WGS sequence"/>
</dbReference>
<feature type="transmembrane region" description="Helical" evidence="6">
    <location>
        <begin position="164"/>
        <end position="183"/>
    </location>
</feature>
<feature type="transmembrane region" description="Helical" evidence="6">
    <location>
        <begin position="400"/>
        <end position="421"/>
    </location>
</feature>
<comment type="caution">
    <text evidence="7">The sequence shown here is derived from an EMBL/GenBank/DDBJ whole genome shotgun (WGS) entry which is preliminary data.</text>
</comment>
<proteinExistence type="predicted"/>
<keyword evidence="5 6" id="KW-0472">Membrane</keyword>
<feature type="transmembrane region" description="Helical" evidence="6">
    <location>
        <begin position="195"/>
        <end position="217"/>
    </location>
</feature>
<evidence type="ECO:0000256" key="2">
    <source>
        <dbReference type="ARBA" id="ARBA00022448"/>
    </source>
</evidence>
<feature type="transmembrane region" description="Helical" evidence="6">
    <location>
        <begin position="281"/>
        <end position="303"/>
    </location>
</feature>
<feature type="transmembrane region" description="Helical" evidence="6">
    <location>
        <begin position="345"/>
        <end position="361"/>
    </location>
</feature>
<feature type="transmembrane region" description="Helical" evidence="6">
    <location>
        <begin position="427"/>
        <end position="445"/>
    </location>
</feature>
<reference evidence="7 8" key="1">
    <citation type="submission" date="2022-06" db="EMBL/GenBank/DDBJ databases">
        <title>Rhizosaccharibacter gen. nov. sp. nov. KSS12, endophytic bacteria isolated from sugarcane.</title>
        <authorList>
            <person name="Pitiwittayakul N."/>
        </authorList>
    </citation>
    <scope>NUCLEOTIDE SEQUENCE [LARGE SCALE GENOMIC DNA]</scope>
    <source>
        <strain evidence="7 8">KSS12</strain>
    </source>
</reference>
<feature type="transmembrane region" description="Helical" evidence="6">
    <location>
        <begin position="12"/>
        <end position="31"/>
    </location>
</feature>
<feature type="transmembrane region" description="Helical" evidence="6">
    <location>
        <begin position="367"/>
        <end position="388"/>
    </location>
</feature>
<keyword evidence="8" id="KW-1185">Reference proteome</keyword>
<evidence type="ECO:0000256" key="5">
    <source>
        <dbReference type="ARBA" id="ARBA00023136"/>
    </source>
</evidence>
<evidence type="ECO:0000313" key="8">
    <source>
        <dbReference type="Proteomes" id="UP001524547"/>
    </source>
</evidence>
<evidence type="ECO:0000256" key="6">
    <source>
        <dbReference type="SAM" id="Phobius"/>
    </source>
</evidence>
<feature type="transmembrane region" description="Helical" evidence="6">
    <location>
        <begin position="457"/>
        <end position="478"/>
    </location>
</feature>
<dbReference type="PANTHER" id="PTHR47547">
    <property type="match status" value="1"/>
</dbReference>
<dbReference type="InterPro" id="IPR004840">
    <property type="entry name" value="Amino_acid_permease_CS"/>
</dbReference>
<feature type="transmembrane region" description="Helical" evidence="6">
    <location>
        <begin position="490"/>
        <end position="507"/>
    </location>
</feature>
<dbReference type="InterPro" id="IPR002293">
    <property type="entry name" value="AA/rel_permease1"/>
</dbReference>
<evidence type="ECO:0000256" key="1">
    <source>
        <dbReference type="ARBA" id="ARBA00004141"/>
    </source>
</evidence>
<feature type="transmembrane region" description="Helical" evidence="6">
    <location>
        <begin position="43"/>
        <end position="63"/>
    </location>
</feature>
<feature type="transmembrane region" description="Helical" evidence="6">
    <location>
        <begin position="238"/>
        <end position="261"/>
    </location>
</feature>
<accession>A0ABT1W104</accession>
<feature type="transmembrane region" description="Helical" evidence="6">
    <location>
        <begin position="132"/>
        <end position="152"/>
    </location>
</feature>
<dbReference type="Pfam" id="PF13520">
    <property type="entry name" value="AA_permease_2"/>
    <property type="match status" value="1"/>
</dbReference>
<sequence length="535" mass="56935">MQITPKREIGAWPLLFTGLGSIIGSGWLFGAERAAVLAGPGAIIAWLIGGCVVLVIAGIAAELGGMFPVSGGAVRFSRASHGGLVGFISAWANWLAIASAISVEAEASIQYMSSWPFSWTQGLFHDGELTPVALLMAGVLVVVYFLLNFWSVKLFARSNAAITVFKLVVPALTGIALIAASFHPGNVSGATAGGFLPNGAAGILTAVATSGIIFAFNGFQSPLNLAGEARNPDRTIPFAVLGSVALAFVVYVLLQVAYLGAVDPGQVKAHGWSGITFSSPFAQLALAFNLNWLAVLLYFDAFLSPSGTGTTYMATTSRMIVGAQRNGTAPAVLGRLHPVWGVPRPALWFNLGVAFVFLYFFRGWGSLAAVISVTTVICYMLMPMAALTLRRNAAHLRRPIRMPGIGILGPVGFVMSSLLLYWARWPLTGEIILLLAAALPIYVWYRRNASRAELMSDLRCAWWLVLFLPIMALLSFIGSREFGGIGLLPYGWDMAVVAVVSLLFCFWGTRSGLADPQVDDMSSPDADLAETTALH</sequence>
<protein>
    <submittedName>
        <fullName evidence="7">APC family permease</fullName>
    </submittedName>
</protein>
<dbReference type="RefSeq" id="WP_422921034.1">
    <property type="nucleotide sequence ID" value="NZ_JAMZEJ010000010.1"/>
</dbReference>
<dbReference type="PROSITE" id="PS00218">
    <property type="entry name" value="AMINO_ACID_PERMEASE_1"/>
    <property type="match status" value="1"/>
</dbReference>
<evidence type="ECO:0000313" key="7">
    <source>
        <dbReference type="EMBL" id="MCQ8242282.1"/>
    </source>
</evidence>
<feature type="transmembrane region" description="Helical" evidence="6">
    <location>
        <begin position="84"/>
        <end position="103"/>
    </location>
</feature>